<reference evidence="2" key="1">
    <citation type="submission" date="2020-05" db="EMBL/GenBank/DDBJ databases">
        <authorList>
            <person name="Chiriac C."/>
            <person name="Salcher M."/>
            <person name="Ghai R."/>
            <person name="Kavagutti S V."/>
        </authorList>
    </citation>
    <scope>NUCLEOTIDE SEQUENCE</scope>
</reference>
<sequence length="801" mass="84003">MARRYLIASVIVSTLASVAFGSAASSSPASEFVRPSWGDGDLPADCVVDRDPMNPDNLCYHMKVGLNAIDSPKVDVDIVVPVSPATERDTRAAEQAVMMWDGGVHYLADEMDLDWLDEGFDMNIRTHQVVVDPTGALAQPLSLVDPEIVVVLSNPAGGIGIGIDPVYFAGELGVIDGEGVPCADVPQAMNFKSWQKLPGFEQHGREDGGIYVEDCGGVGGNVCFAVNGAVDPVPGASDFFGLFDLVAHEFGHCLSMGHVGDGADGPWGPTPTNDIMAYSTDPPGIAKCVSTLDVEGFALRMSRYLDVNSDGKVDKRDPLVPNDVKGDGTSSFQVQHPDDHLYASSTGDPLDCPQPDLSAIPLSYGSWSPDPVATTRPSLTASSLKVVDGRLVVKGAATNVPLAKAPTKRRASATDPESDGLAPITDLTGVKVSVDKRMVNATMSVSLLSPVAQGGSVNAYSLLVSGRRFDSFIGTGDVSGIPKVMDNGTGYYLPDSSVSWDYDANTVTFHVRRDYLADQHIVAPYTVNAITGLHARANDWIATVDSAPDGAGLRLAAPKMGRETRDAPVADKVATTTSDITPEGGAMVLPTDSTLGVGLVSAVDNRDYYALPIAKQATAKVTLSWAGASTFGLLVNGGSGQKLKEGDGTITVLVPWARRDLSITVDPQQILEPTTYTLTAELTTVKADKDRDGVPDVADKCATKAGPSVGGGCPDTDGDGMFDTVDACPTAASASDTGCPTKADERVQLIVDGTVVATRTVVTQHGAMPFAMSELIGRGAHQVVIAWIRDGKVVDRVSRTV</sequence>
<dbReference type="GO" id="GO:0007155">
    <property type="term" value="P:cell adhesion"/>
    <property type="evidence" value="ECO:0007669"/>
    <property type="project" value="InterPro"/>
</dbReference>
<evidence type="ECO:0000256" key="1">
    <source>
        <dbReference type="ARBA" id="ARBA00022729"/>
    </source>
</evidence>
<dbReference type="EMBL" id="CAEZXR010000195">
    <property type="protein sequence ID" value="CAB4714714.1"/>
    <property type="molecule type" value="Genomic_DNA"/>
</dbReference>
<evidence type="ECO:0000313" key="2">
    <source>
        <dbReference type="EMBL" id="CAB4714714.1"/>
    </source>
</evidence>
<dbReference type="InterPro" id="IPR003367">
    <property type="entry name" value="Thrombospondin_3-like_rpt"/>
</dbReference>
<organism evidence="2">
    <name type="scientific">freshwater metagenome</name>
    <dbReference type="NCBI Taxonomy" id="449393"/>
    <lineage>
        <taxon>unclassified sequences</taxon>
        <taxon>metagenomes</taxon>
        <taxon>ecological metagenomes</taxon>
    </lineage>
</organism>
<dbReference type="SUPFAM" id="SSF55486">
    <property type="entry name" value="Metalloproteases ('zincins'), catalytic domain"/>
    <property type="match status" value="1"/>
</dbReference>
<dbReference type="Pfam" id="PF02412">
    <property type="entry name" value="TSP_3"/>
    <property type="match status" value="2"/>
</dbReference>
<accession>A0A6J6R662</accession>
<proteinExistence type="predicted"/>
<gene>
    <name evidence="2" type="ORF">UFOPK2579_01635</name>
</gene>
<dbReference type="AlphaFoldDB" id="A0A6J6R662"/>
<dbReference type="GO" id="GO:0005509">
    <property type="term" value="F:calcium ion binding"/>
    <property type="evidence" value="ECO:0007669"/>
    <property type="project" value="InterPro"/>
</dbReference>
<dbReference type="SUPFAM" id="SSF103647">
    <property type="entry name" value="TSP type-3 repeat"/>
    <property type="match status" value="1"/>
</dbReference>
<name>A0A6J6R662_9ZZZZ</name>
<protein>
    <submittedName>
        <fullName evidence="2">Unannotated protein</fullName>
    </submittedName>
</protein>
<dbReference type="InterPro" id="IPR028974">
    <property type="entry name" value="TSP_type-3_rpt"/>
</dbReference>
<keyword evidence="1" id="KW-0732">Signal</keyword>